<evidence type="ECO:0000313" key="7">
    <source>
        <dbReference type="Proteomes" id="UP000197468"/>
    </source>
</evidence>
<keyword evidence="4" id="KW-0472">Membrane</keyword>
<comment type="similarity">
    <text evidence="2">Belongs to the MipA/OmpV family.</text>
</comment>
<dbReference type="Pfam" id="PF06629">
    <property type="entry name" value="MipA"/>
    <property type="match status" value="1"/>
</dbReference>
<comment type="subcellular location">
    <subcellularLocation>
        <location evidence="1">Cell outer membrane</location>
    </subcellularLocation>
</comment>
<evidence type="ECO:0000256" key="4">
    <source>
        <dbReference type="ARBA" id="ARBA00023136"/>
    </source>
</evidence>
<evidence type="ECO:0000256" key="2">
    <source>
        <dbReference type="ARBA" id="ARBA00005722"/>
    </source>
</evidence>
<evidence type="ECO:0008006" key="8">
    <source>
        <dbReference type="Google" id="ProtNLM"/>
    </source>
</evidence>
<dbReference type="Proteomes" id="UP000197468">
    <property type="component" value="Unassembled WGS sequence"/>
</dbReference>
<name>A0A246J4L8_9BURK</name>
<protein>
    <recommendedName>
        <fullName evidence="8">Structural protein MipA</fullName>
    </recommendedName>
</protein>
<proteinExistence type="inferred from homology"/>
<dbReference type="PANTHER" id="PTHR38776">
    <property type="entry name" value="MLTA-INTERACTING PROTEIN-RELATED"/>
    <property type="match status" value="1"/>
</dbReference>
<keyword evidence="7" id="KW-1185">Reference proteome</keyword>
<dbReference type="GO" id="GO:0009279">
    <property type="term" value="C:cell outer membrane"/>
    <property type="evidence" value="ECO:0007669"/>
    <property type="project" value="UniProtKB-SubCell"/>
</dbReference>
<dbReference type="AlphaFoldDB" id="A0A246J4L8"/>
<evidence type="ECO:0000256" key="1">
    <source>
        <dbReference type="ARBA" id="ARBA00004442"/>
    </source>
</evidence>
<evidence type="ECO:0000313" key="6">
    <source>
        <dbReference type="EMBL" id="OWQ87536.1"/>
    </source>
</evidence>
<dbReference type="InterPro" id="IPR010583">
    <property type="entry name" value="MipA"/>
</dbReference>
<comment type="caution">
    <text evidence="6">The sequence shown here is derived from an EMBL/GenBank/DDBJ whole genome shotgun (WGS) entry which is preliminary data.</text>
</comment>
<gene>
    <name evidence="6" type="ORF">CDN99_18220</name>
</gene>
<accession>A0A246J4L8</accession>
<reference evidence="6 7" key="1">
    <citation type="journal article" date="2008" name="Int. J. Syst. Evol. Microbiol.">
        <title>Description of Roseateles aquatilis sp. nov. and Roseateles terrae sp. nov., in the class Betaproteobacteria, and emended description of the genus Roseateles.</title>
        <authorList>
            <person name="Gomila M."/>
            <person name="Bowien B."/>
            <person name="Falsen E."/>
            <person name="Moore E.R."/>
            <person name="Lalucat J."/>
        </authorList>
    </citation>
    <scope>NUCLEOTIDE SEQUENCE [LARGE SCALE GENOMIC DNA]</scope>
    <source>
        <strain evidence="6 7">CCUG 48205</strain>
    </source>
</reference>
<organism evidence="6 7">
    <name type="scientific">Roseateles aquatilis</name>
    <dbReference type="NCBI Taxonomy" id="431061"/>
    <lineage>
        <taxon>Bacteria</taxon>
        <taxon>Pseudomonadati</taxon>
        <taxon>Pseudomonadota</taxon>
        <taxon>Betaproteobacteria</taxon>
        <taxon>Burkholderiales</taxon>
        <taxon>Sphaerotilaceae</taxon>
        <taxon>Roseateles</taxon>
    </lineage>
</organism>
<keyword evidence="3" id="KW-0732">Signal</keyword>
<sequence length="281" mass="29618">MGPSALLPFTRTVLGTLSTAVVLYMASCVMCADDSRAAGSLLLMDAPPATASWSGGLTARNWPSAPGGREQSNGLLPAFEYLSPNGAFVSTDLGVGWNVVPLLASPQTAKDWQIGARLWPQFGRPKRLTPNGVDRLGSRVTTEAFANVQALPYLLLQSGVSWGSGRHHDGAQLEIGATSGIPIGDDVIGISVAATAANAAHLGSSYGIGPGESRASGLPVWRPRAGWMDWSIGVSGEHKFNERWSVSGQWLTARLIGDAAHSPLTKSATQQSITLSVWRRF</sequence>
<evidence type="ECO:0000256" key="3">
    <source>
        <dbReference type="ARBA" id="ARBA00022729"/>
    </source>
</evidence>
<dbReference type="EMBL" id="NIOF01000009">
    <property type="protein sequence ID" value="OWQ87536.1"/>
    <property type="molecule type" value="Genomic_DNA"/>
</dbReference>
<dbReference type="PANTHER" id="PTHR38776:SF1">
    <property type="entry name" value="MLTA-INTERACTING PROTEIN-RELATED"/>
    <property type="match status" value="1"/>
</dbReference>
<evidence type="ECO:0000256" key="5">
    <source>
        <dbReference type="ARBA" id="ARBA00023237"/>
    </source>
</evidence>
<keyword evidence="5" id="KW-0998">Cell outer membrane</keyword>